<dbReference type="RefSeq" id="WP_258734366.1">
    <property type="nucleotide sequence ID" value="NZ_JANTHZ010000010.1"/>
</dbReference>
<keyword evidence="3" id="KW-1185">Reference proteome</keyword>
<reference evidence="2" key="1">
    <citation type="submission" date="2022-08" db="EMBL/GenBank/DDBJ databases">
        <authorList>
            <person name="Li F."/>
        </authorList>
    </citation>
    <scope>NUCLEOTIDE SEQUENCE</scope>
    <source>
        <strain evidence="2">MQZ15Z-1</strain>
    </source>
</reference>
<dbReference type="AlphaFoldDB" id="A0A9X2T774"/>
<name>A0A9X2T774_9HYPH</name>
<evidence type="ECO:0000313" key="2">
    <source>
        <dbReference type="EMBL" id="MCS0497214.1"/>
    </source>
</evidence>
<protein>
    <submittedName>
        <fullName evidence="2">DUF1446 domain-containing protein</fullName>
    </submittedName>
</protein>
<organism evidence="2 3">
    <name type="scientific">Ancylobacter mangrovi</name>
    <dbReference type="NCBI Taxonomy" id="2972472"/>
    <lineage>
        <taxon>Bacteria</taxon>
        <taxon>Pseudomonadati</taxon>
        <taxon>Pseudomonadota</taxon>
        <taxon>Alphaproteobacteria</taxon>
        <taxon>Hyphomicrobiales</taxon>
        <taxon>Xanthobacteraceae</taxon>
        <taxon>Ancylobacter</taxon>
    </lineage>
</organism>
<dbReference type="Pfam" id="PF07287">
    <property type="entry name" value="AtuA"/>
    <property type="match status" value="1"/>
</dbReference>
<evidence type="ECO:0000313" key="3">
    <source>
        <dbReference type="Proteomes" id="UP001151088"/>
    </source>
</evidence>
<evidence type="ECO:0000259" key="1">
    <source>
        <dbReference type="Pfam" id="PF07287"/>
    </source>
</evidence>
<sequence>MTEVRVLSASGQIGSGFLESSFARGISLEPHVIACDGGSTDAGPAHLGSGKPHFSREGTKRDLRLMLLGRAKVGAPLIVGSCGFGGGDAGVDWMRDIALEIAREEGLKFNLALVRSEQDKAYLKRRLHEGRITALNPAPPINDEVIDRSSHIVGMMGHEPIADAIEKGADVVLAGRASDTSLFATVPLMMGANAGAAWHAAKILECGTACVVQRKRPDSLMAWVRDDHFDIEPMDFDVRCSPQSVASHTLYENADPFLITEPSGTIDTLDAQYEALNERAVRVRGSSFRPSGRLTIKLEGSELAGYQALIIGGVREPFILRQLDSWLEGMQDKFFARVQEMFQGRLGREDYDIHVRVYGRDGVMGSLEPLADQIGHEVGLVFTITTADEAITDSIAKTFAHFAVHYPIPEWRGLITGIAYPMAPSHVNRGAVYRFNLNHIVEPDHPLEMFRTEFLEV</sequence>
<dbReference type="Proteomes" id="UP001151088">
    <property type="component" value="Unassembled WGS sequence"/>
</dbReference>
<comment type="caution">
    <text evidence="2">The sequence shown here is derived from an EMBL/GenBank/DDBJ whole genome shotgun (WGS) entry which is preliminary data.</text>
</comment>
<dbReference type="InterPro" id="IPR010839">
    <property type="entry name" value="AtuA_N"/>
</dbReference>
<feature type="domain" description="Acyclic terpene utilisation N-terminal" evidence="1">
    <location>
        <begin position="93"/>
        <end position="208"/>
    </location>
</feature>
<accession>A0A9X2T774</accession>
<dbReference type="EMBL" id="JANTHZ010000010">
    <property type="protein sequence ID" value="MCS0497214.1"/>
    <property type="molecule type" value="Genomic_DNA"/>
</dbReference>
<proteinExistence type="predicted"/>
<gene>
    <name evidence="2" type="ORF">NVS89_19180</name>
</gene>